<proteinExistence type="predicted"/>
<dbReference type="RefSeq" id="WP_194697386.1">
    <property type="nucleotide sequence ID" value="NZ_JADKPO010000022.1"/>
</dbReference>
<dbReference type="Proteomes" id="UP000660668">
    <property type="component" value="Unassembled WGS sequence"/>
</dbReference>
<sequence>MPRTVTRAAQVVGLLGGVAWVVTSFVWDGGEDPVELALFWAGAALVTLFLLELGTLLVKRGLLALRLFVACALPLLFWMVVSFAAASADDDGIVWGLAGVAVAVFAIVQLARPGPQRATL</sequence>
<protein>
    <submittedName>
        <fullName evidence="2">Uncharacterized protein</fullName>
    </submittedName>
</protein>
<feature type="transmembrane region" description="Helical" evidence="1">
    <location>
        <begin position="92"/>
        <end position="111"/>
    </location>
</feature>
<dbReference type="EMBL" id="JADKPO010000022">
    <property type="protein sequence ID" value="MBF4769237.1"/>
    <property type="molecule type" value="Genomic_DNA"/>
</dbReference>
<evidence type="ECO:0000313" key="3">
    <source>
        <dbReference type="Proteomes" id="UP000660668"/>
    </source>
</evidence>
<evidence type="ECO:0000256" key="1">
    <source>
        <dbReference type="SAM" id="Phobius"/>
    </source>
</evidence>
<keyword evidence="1" id="KW-0472">Membrane</keyword>
<feature type="transmembrane region" description="Helical" evidence="1">
    <location>
        <begin position="7"/>
        <end position="27"/>
    </location>
</feature>
<evidence type="ECO:0000313" key="2">
    <source>
        <dbReference type="EMBL" id="MBF4769237.1"/>
    </source>
</evidence>
<comment type="caution">
    <text evidence="2">The sequence shown here is derived from an EMBL/GenBank/DDBJ whole genome shotgun (WGS) entry which is preliminary data.</text>
</comment>
<dbReference type="AlphaFoldDB" id="A0A930VRA1"/>
<keyword evidence="1" id="KW-1133">Transmembrane helix</keyword>
<gene>
    <name evidence="2" type="ORF">ISU10_15835</name>
</gene>
<keyword evidence="1" id="KW-0812">Transmembrane</keyword>
<keyword evidence="3" id="KW-1185">Reference proteome</keyword>
<accession>A0A930VRA1</accession>
<organism evidence="2 3">
    <name type="scientific">Nocardioides agariphilus</name>
    <dbReference type="NCBI Taxonomy" id="433664"/>
    <lineage>
        <taxon>Bacteria</taxon>
        <taxon>Bacillati</taxon>
        <taxon>Actinomycetota</taxon>
        <taxon>Actinomycetes</taxon>
        <taxon>Propionibacteriales</taxon>
        <taxon>Nocardioidaceae</taxon>
        <taxon>Nocardioides</taxon>
    </lineage>
</organism>
<feature type="transmembrane region" description="Helical" evidence="1">
    <location>
        <begin position="39"/>
        <end position="58"/>
    </location>
</feature>
<name>A0A930VRA1_9ACTN</name>
<reference evidence="2" key="1">
    <citation type="submission" date="2020-11" db="EMBL/GenBank/DDBJ databases">
        <title>Nocardioides cynanchi sp. nov., isolated from soil of rhizosphere of Cynanchum wilfordii.</title>
        <authorList>
            <person name="Lee J.-S."/>
            <person name="Suh M.K."/>
            <person name="Kim J.-S."/>
        </authorList>
    </citation>
    <scope>NUCLEOTIDE SEQUENCE</scope>
    <source>
        <strain evidence="2">KCTC 19276</strain>
    </source>
</reference>
<feature type="transmembrane region" description="Helical" evidence="1">
    <location>
        <begin position="65"/>
        <end position="86"/>
    </location>
</feature>